<reference evidence="2 3" key="1">
    <citation type="submission" date="2021-06" db="EMBL/GenBank/DDBJ databases">
        <authorList>
            <person name="Palmer J.M."/>
        </authorList>
    </citation>
    <scope>NUCLEOTIDE SEQUENCE [LARGE SCALE GENOMIC DNA]</scope>
    <source>
        <strain evidence="2 3">AS_MEX2019</strain>
        <tissue evidence="2">Muscle</tissue>
    </source>
</reference>
<feature type="compositionally biased region" description="Polar residues" evidence="1">
    <location>
        <begin position="62"/>
        <end position="75"/>
    </location>
</feature>
<organism evidence="2 3">
    <name type="scientific">Ameca splendens</name>
    <dbReference type="NCBI Taxonomy" id="208324"/>
    <lineage>
        <taxon>Eukaryota</taxon>
        <taxon>Metazoa</taxon>
        <taxon>Chordata</taxon>
        <taxon>Craniata</taxon>
        <taxon>Vertebrata</taxon>
        <taxon>Euteleostomi</taxon>
        <taxon>Actinopterygii</taxon>
        <taxon>Neopterygii</taxon>
        <taxon>Teleostei</taxon>
        <taxon>Neoteleostei</taxon>
        <taxon>Acanthomorphata</taxon>
        <taxon>Ovalentaria</taxon>
        <taxon>Atherinomorphae</taxon>
        <taxon>Cyprinodontiformes</taxon>
        <taxon>Goodeidae</taxon>
        <taxon>Ameca</taxon>
    </lineage>
</organism>
<dbReference type="Proteomes" id="UP001469553">
    <property type="component" value="Unassembled WGS sequence"/>
</dbReference>
<dbReference type="EMBL" id="JAHRIP010040477">
    <property type="protein sequence ID" value="MEQ2296696.1"/>
    <property type="molecule type" value="Genomic_DNA"/>
</dbReference>
<evidence type="ECO:0000313" key="3">
    <source>
        <dbReference type="Proteomes" id="UP001469553"/>
    </source>
</evidence>
<protein>
    <submittedName>
        <fullName evidence="2">Uncharacterized protein</fullName>
    </submittedName>
</protein>
<name>A0ABV0YSD6_9TELE</name>
<gene>
    <name evidence="2" type="ORF">AMECASPLE_027203</name>
</gene>
<evidence type="ECO:0000313" key="2">
    <source>
        <dbReference type="EMBL" id="MEQ2296696.1"/>
    </source>
</evidence>
<feature type="region of interest" description="Disordered" evidence="1">
    <location>
        <begin position="53"/>
        <end position="112"/>
    </location>
</feature>
<proteinExistence type="predicted"/>
<feature type="compositionally biased region" description="Low complexity" evidence="1">
    <location>
        <begin position="85"/>
        <end position="104"/>
    </location>
</feature>
<comment type="caution">
    <text evidence="2">The sequence shown here is derived from an EMBL/GenBank/DDBJ whole genome shotgun (WGS) entry which is preliminary data.</text>
</comment>
<keyword evidence="3" id="KW-1185">Reference proteome</keyword>
<evidence type="ECO:0000256" key="1">
    <source>
        <dbReference type="SAM" id="MobiDB-lite"/>
    </source>
</evidence>
<sequence length="112" mass="12050">MLPASLHSGFLRCTEPNRMFLPTMDLADEHQPSSMDLFTSVFDGSRLVIPCPGTGPLRRRSSSPPLHTAVKSTSFSHRKKRRHGASAYVSASEEESPMAAAAMPGAVTPLLA</sequence>
<accession>A0ABV0YSD6</accession>